<reference evidence="1 2" key="1">
    <citation type="submission" date="2020-07" db="EMBL/GenBank/DDBJ databases">
        <title>Genomic Encyclopedia of Type Strains, Phase IV (KMG-IV): sequencing the most valuable type-strain genomes for metagenomic binning, comparative biology and taxonomic classification.</title>
        <authorList>
            <person name="Goeker M."/>
        </authorList>
    </citation>
    <scope>NUCLEOTIDE SEQUENCE [LARGE SCALE GENOMIC DNA]</scope>
    <source>
        <strain evidence="1 2">DSM 45533</strain>
    </source>
</reference>
<keyword evidence="1" id="KW-0723">Serine/threonine-protein kinase</keyword>
<dbReference type="SUPFAM" id="SSF52540">
    <property type="entry name" value="P-loop containing nucleoside triphosphate hydrolases"/>
    <property type="match status" value="1"/>
</dbReference>
<dbReference type="Gene3D" id="1.25.40.10">
    <property type="entry name" value="Tetratricopeptide repeat domain"/>
    <property type="match status" value="1"/>
</dbReference>
<proteinExistence type="predicted"/>
<dbReference type="PANTHER" id="PTHR47691">
    <property type="entry name" value="REGULATOR-RELATED"/>
    <property type="match status" value="1"/>
</dbReference>
<dbReference type="InterPro" id="IPR011990">
    <property type="entry name" value="TPR-like_helical_dom_sf"/>
</dbReference>
<dbReference type="EMBL" id="JACDUR010000009">
    <property type="protein sequence ID" value="MBA2896519.1"/>
    <property type="molecule type" value="Genomic_DNA"/>
</dbReference>
<dbReference type="Proteomes" id="UP000530928">
    <property type="component" value="Unassembled WGS sequence"/>
</dbReference>
<sequence>MRSRSGNLPAEVTSFVGRLRESAELVRVVRKAPLVTLTGVGGVGKTRLALRVAKLTRGLFADGVWLVELSHLRDPHLLPHTVTAALGVATVSTGPPLEILADYLRHKRLLLVLDTCEHVVDACAELVKHLNDAAPDLVVIATSRRPLGLPQELQYPIQPLPGDDALALLAARAPENAHTPDAPLLCRRLEGIPLAIELAAVRLRTLSAAQIVERLDDRFHLLLGGQGSPERHQTLLTAIGWSHELCEPLERLLWARLSVFVGEFDLEAAQTVCADRSLGQDRVEGLLRELVAKSIVTALPAGRFVQLDTLREYGASWLRRLGEEGLMRLAHRDYFLGLARQFNAEWFGPDQPAWCGRMRRELPNLRAAIELCLSDTAEQDLGLDLVANLGYLWMAGGYNAEGRHHLARALALADNPPASVRHALWVGAWLANFQGDLDDADELATECVTRALPAGDHVAAGWGVSCSAITAIYLGRIHESLALYRRAEELHAQYTQPEAGLSYALLGQAFTLLQLGRSKEAQEILARQRRLSAARGEVWLDSYGDWIRSLIELDHGNAAEADKYARDALWVKQRLFDALGMGTSLTNLAASAAQLGDSERAARLLGILALVEHTYGLRLNVSQLQVLRKRTERDITALIGHGSFATAYMDGFSMTIEEAIRYALGAK</sequence>
<keyword evidence="1" id="KW-0808">Transferase</keyword>
<protein>
    <submittedName>
        <fullName evidence="1">Non-specific serine/threonine protein kinase</fullName>
        <ecNumber evidence="1">2.7.11.1</ecNumber>
    </submittedName>
</protein>
<dbReference type="PANTHER" id="PTHR47691:SF3">
    <property type="entry name" value="HTH-TYPE TRANSCRIPTIONAL REGULATOR RV0890C-RELATED"/>
    <property type="match status" value="1"/>
</dbReference>
<dbReference type="GO" id="GO:0004674">
    <property type="term" value="F:protein serine/threonine kinase activity"/>
    <property type="evidence" value="ECO:0007669"/>
    <property type="project" value="UniProtKB-KW"/>
</dbReference>
<accession>A0A7W0CSS6</accession>
<gene>
    <name evidence="1" type="ORF">HNR30_007910</name>
</gene>
<organism evidence="1 2">
    <name type="scientific">Nonomuraea soli</name>
    <dbReference type="NCBI Taxonomy" id="1032476"/>
    <lineage>
        <taxon>Bacteria</taxon>
        <taxon>Bacillati</taxon>
        <taxon>Actinomycetota</taxon>
        <taxon>Actinomycetes</taxon>
        <taxon>Streptosporangiales</taxon>
        <taxon>Streptosporangiaceae</taxon>
        <taxon>Nonomuraea</taxon>
    </lineage>
</organism>
<dbReference type="AlphaFoldDB" id="A0A7W0CSS6"/>
<keyword evidence="1" id="KW-0418">Kinase</keyword>
<comment type="caution">
    <text evidence="1">The sequence shown here is derived from an EMBL/GenBank/DDBJ whole genome shotgun (WGS) entry which is preliminary data.</text>
</comment>
<keyword evidence="2" id="KW-1185">Reference proteome</keyword>
<dbReference type="Gene3D" id="3.40.50.300">
    <property type="entry name" value="P-loop containing nucleotide triphosphate hydrolases"/>
    <property type="match status" value="1"/>
</dbReference>
<dbReference type="InterPro" id="IPR027417">
    <property type="entry name" value="P-loop_NTPase"/>
</dbReference>
<evidence type="ECO:0000313" key="1">
    <source>
        <dbReference type="EMBL" id="MBA2896519.1"/>
    </source>
</evidence>
<dbReference type="EC" id="2.7.11.1" evidence="1"/>
<evidence type="ECO:0000313" key="2">
    <source>
        <dbReference type="Proteomes" id="UP000530928"/>
    </source>
</evidence>
<dbReference type="SUPFAM" id="SSF48452">
    <property type="entry name" value="TPR-like"/>
    <property type="match status" value="2"/>
</dbReference>
<dbReference type="PRINTS" id="PR00364">
    <property type="entry name" value="DISEASERSIST"/>
</dbReference>
<name>A0A7W0CSS6_9ACTN</name>
<dbReference type="RefSeq" id="WP_181615257.1">
    <property type="nucleotide sequence ID" value="NZ_BAABAM010000004.1"/>
</dbReference>